<gene>
    <name evidence="2" type="ORF">Q9L58_010598</name>
</gene>
<feature type="compositionally biased region" description="Basic and acidic residues" evidence="1">
    <location>
        <begin position="100"/>
        <end position="112"/>
    </location>
</feature>
<organism evidence="2 3">
    <name type="scientific">Discina gigas</name>
    <dbReference type="NCBI Taxonomy" id="1032678"/>
    <lineage>
        <taxon>Eukaryota</taxon>
        <taxon>Fungi</taxon>
        <taxon>Dikarya</taxon>
        <taxon>Ascomycota</taxon>
        <taxon>Pezizomycotina</taxon>
        <taxon>Pezizomycetes</taxon>
        <taxon>Pezizales</taxon>
        <taxon>Discinaceae</taxon>
        <taxon>Discina</taxon>
    </lineage>
</organism>
<reference evidence="2 3" key="1">
    <citation type="submission" date="2024-02" db="EMBL/GenBank/DDBJ databases">
        <title>Discinaceae phylogenomics.</title>
        <authorList>
            <person name="Dirks A.C."/>
            <person name="James T.Y."/>
        </authorList>
    </citation>
    <scope>NUCLEOTIDE SEQUENCE [LARGE SCALE GENOMIC DNA]</scope>
    <source>
        <strain evidence="2 3">ACD0624</strain>
    </source>
</reference>
<feature type="region of interest" description="Disordered" evidence="1">
    <location>
        <begin position="76"/>
        <end position="120"/>
    </location>
</feature>
<evidence type="ECO:0000256" key="1">
    <source>
        <dbReference type="SAM" id="MobiDB-lite"/>
    </source>
</evidence>
<evidence type="ECO:0000313" key="3">
    <source>
        <dbReference type="Proteomes" id="UP001447188"/>
    </source>
</evidence>
<accession>A0ABR3G3N9</accession>
<feature type="compositionally biased region" description="Low complexity" evidence="1">
    <location>
        <begin position="76"/>
        <end position="89"/>
    </location>
</feature>
<comment type="caution">
    <text evidence="2">The sequence shown here is derived from an EMBL/GenBank/DDBJ whole genome shotgun (WGS) entry which is preliminary data.</text>
</comment>
<keyword evidence="3" id="KW-1185">Reference proteome</keyword>
<protein>
    <submittedName>
        <fullName evidence="2">Uncharacterized protein</fullName>
    </submittedName>
</protein>
<sequence>MADMFRPTSSEIMVAAMKDRDVFKWLKSAATHSLPRTDFGSLQIAYAAAHKDSTQELPEWAWVEYQVIHDNHATTTKAPAASAKSQASSRWYNGGTLDTQRTHDEHQAHPDSPHPTAPPETAIEITAPARSSPAPTPETTPQASAEFNNELNYMPGLVGESPVPVHYCAWLIRNTVTPIMSRLEQADAAIIALHCTVEKQTRAINSLNTTLQELS</sequence>
<dbReference type="EMBL" id="JBBBZM010000515">
    <property type="protein sequence ID" value="KAL0630555.1"/>
    <property type="molecule type" value="Genomic_DNA"/>
</dbReference>
<evidence type="ECO:0000313" key="2">
    <source>
        <dbReference type="EMBL" id="KAL0630555.1"/>
    </source>
</evidence>
<name>A0ABR3G3N9_9PEZI</name>
<dbReference type="Proteomes" id="UP001447188">
    <property type="component" value="Unassembled WGS sequence"/>
</dbReference>
<proteinExistence type="predicted"/>